<dbReference type="CDD" id="cd09994">
    <property type="entry name" value="HDAC_AcuC_like"/>
    <property type="match status" value="1"/>
</dbReference>
<keyword evidence="7" id="KW-1185">Reference proteome</keyword>
<evidence type="ECO:0000256" key="2">
    <source>
        <dbReference type="ARBA" id="ARBA00005947"/>
    </source>
</evidence>
<feature type="domain" description="Histone deacetylase" evidence="5">
    <location>
        <begin position="21"/>
        <end position="316"/>
    </location>
</feature>
<evidence type="ECO:0000313" key="6">
    <source>
        <dbReference type="EMBL" id="OZM56069.1"/>
    </source>
</evidence>
<evidence type="ECO:0000313" key="7">
    <source>
        <dbReference type="Proteomes" id="UP000217083"/>
    </source>
</evidence>
<dbReference type="Pfam" id="PF00850">
    <property type="entry name" value="Hist_deacetyl"/>
    <property type="match status" value="1"/>
</dbReference>
<dbReference type="InterPro" id="IPR000286">
    <property type="entry name" value="HDACs"/>
</dbReference>
<comment type="caution">
    <text evidence="6">The sequence shown here is derived from an EMBL/GenBank/DDBJ whole genome shotgun (WGS) entry which is preliminary data.</text>
</comment>
<dbReference type="InterPro" id="IPR037138">
    <property type="entry name" value="His_deacetylse_dom_sf"/>
</dbReference>
<dbReference type="Gene3D" id="3.40.800.20">
    <property type="entry name" value="Histone deacetylase domain"/>
    <property type="match status" value="1"/>
</dbReference>
<dbReference type="EMBL" id="NPIA01000008">
    <property type="protein sequence ID" value="OZM56069.1"/>
    <property type="molecule type" value="Genomic_DNA"/>
</dbReference>
<dbReference type="PRINTS" id="PR01272">
    <property type="entry name" value="ACUCPROTEIN"/>
</dbReference>
<gene>
    <name evidence="6" type="ORF">CIB95_13245</name>
</gene>
<proteinExistence type="inferred from homology"/>
<accession>A0A263BQU7</accession>
<dbReference type="GO" id="GO:0045150">
    <property type="term" value="P:acetoin catabolic process"/>
    <property type="evidence" value="ECO:0007669"/>
    <property type="project" value="UniProtKB-UniPathway"/>
</dbReference>
<comment type="pathway">
    <text evidence="1">Ketone degradation; acetoin degradation.</text>
</comment>
<keyword evidence="4" id="KW-0006">Acetoin catabolism</keyword>
<dbReference type="AlphaFoldDB" id="A0A263BQU7"/>
<reference evidence="7" key="1">
    <citation type="submission" date="2017-08" db="EMBL/GenBank/DDBJ databases">
        <authorList>
            <person name="Huang Z."/>
        </authorList>
    </citation>
    <scope>NUCLEOTIDE SEQUENCE [LARGE SCALE GENOMIC DNA]</scope>
    <source>
        <strain evidence="7">SA5d-4</strain>
    </source>
</reference>
<evidence type="ECO:0000256" key="1">
    <source>
        <dbReference type="ARBA" id="ARBA00005101"/>
    </source>
</evidence>
<dbReference type="PRINTS" id="PR01270">
    <property type="entry name" value="HDASUPER"/>
</dbReference>
<comment type="similarity">
    <text evidence="2">Belongs to the histone deacetylase family.</text>
</comment>
<dbReference type="PANTHER" id="PTHR10625:SF10">
    <property type="entry name" value="HISTONE DEACETYLASE HDAC1"/>
    <property type="match status" value="1"/>
</dbReference>
<evidence type="ECO:0000256" key="4">
    <source>
        <dbReference type="ARBA" id="ARBA00022627"/>
    </source>
</evidence>
<reference evidence="6 7" key="2">
    <citation type="submission" date="2017-09" db="EMBL/GenBank/DDBJ databases">
        <title>Bacillus patelloidae sp. nov., isolated from the intestinal tract of a marine limpet.</title>
        <authorList>
            <person name="Liu R."/>
            <person name="Dong C."/>
            <person name="Shao Z."/>
        </authorList>
    </citation>
    <scope>NUCLEOTIDE SEQUENCE [LARGE SCALE GENOMIC DNA]</scope>
    <source>
        <strain evidence="6 7">SA5d-4</strain>
    </source>
</reference>
<organism evidence="6 7">
    <name type="scientific">Lottiidibacillus patelloidae</name>
    <dbReference type="NCBI Taxonomy" id="2670334"/>
    <lineage>
        <taxon>Bacteria</taxon>
        <taxon>Bacillati</taxon>
        <taxon>Bacillota</taxon>
        <taxon>Bacilli</taxon>
        <taxon>Bacillales</taxon>
        <taxon>Bacillaceae</taxon>
        <taxon>Lottiidibacillus</taxon>
    </lineage>
</organism>
<dbReference type="InterPro" id="IPR023801">
    <property type="entry name" value="His_deacetylse_dom"/>
</dbReference>
<name>A0A263BQU7_9BACI</name>
<evidence type="ECO:0000259" key="5">
    <source>
        <dbReference type="Pfam" id="PF00850"/>
    </source>
</evidence>
<dbReference type="SUPFAM" id="SSF52768">
    <property type="entry name" value="Arginase/deacetylase"/>
    <property type="match status" value="1"/>
</dbReference>
<sequence length="381" mass="42766">MKNALFMYTEKFANYKFNDDHPFNQKRVHLTYDLLTKIDALHTEDIITPSAASDDDIALFHNEAYITAVKEASIGNVVPSIEKYGIGTEDTPIFPNMHEAASQVVGATMQAVDLVMERKTKAAVNLAGGLHHSMKEKASGFCIYNDCAIAIEHIRKKYGARVLYVDTDAHHGDGVQMGFYAADDVCTFSIHETGKYLFPGTGNVTERGFGKGFNFSFNLPLDAFTEDGSFLHAYEIALREIAAYFKPDVIITQNGADAHCYDPLTHLMTTMRTYKYIPKIAQEIAEEYCEGRWIALGGGGYDIWRVVPRAWSNIWLTMKGISVADEEKLPEAWLNEWQNDAPVPLPATWGDSSSIYNPIPRKAEIEKKNEHTLKQMISFIK</sequence>
<dbReference type="InterPro" id="IPR003085">
    <property type="entry name" value="AcuC"/>
</dbReference>
<dbReference type="GO" id="GO:0004407">
    <property type="term" value="F:histone deacetylase activity"/>
    <property type="evidence" value="ECO:0007669"/>
    <property type="project" value="TreeGrafter"/>
</dbReference>
<dbReference type="UniPathway" id="UPA00040"/>
<dbReference type="Proteomes" id="UP000217083">
    <property type="component" value="Unassembled WGS sequence"/>
</dbReference>
<dbReference type="GO" id="GO:0040029">
    <property type="term" value="P:epigenetic regulation of gene expression"/>
    <property type="evidence" value="ECO:0007669"/>
    <property type="project" value="TreeGrafter"/>
</dbReference>
<dbReference type="PANTHER" id="PTHR10625">
    <property type="entry name" value="HISTONE DEACETYLASE HDAC1-RELATED"/>
    <property type="match status" value="1"/>
</dbReference>
<evidence type="ECO:0000256" key="3">
    <source>
        <dbReference type="ARBA" id="ARBA00020218"/>
    </source>
</evidence>
<dbReference type="RefSeq" id="WP_094925929.1">
    <property type="nucleotide sequence ID" value="NZ_NPIA01000008.1"/>
</dbReference>
<protein>
    <recommendedName>
        <fullName evidence="3">Acetoin utilization protein AcuC</fullName>
    </recommendedName>
</protein>
<dbReference type="InterPro" id="IPR023696">
    <property type="entry name" value="Ureohydrolase_dom_sf"/>
</dbReference>